<dbReference type="Pfam" id="PF04191">
    <property type="entry name" value="PEMT"/>
    <property type="match status" value="1"/>
</dbReference>
<keyword evidence="4 5" id="KW-0472">Membrane</keyword>
<keyword evidence="3 5" id="KW-1133">Transmembrane helix</keyword>
<organism evidence="6 7">
    <name type="scientific">Nannocystis punicea</name>
    <dbReference type="NCBI Taxonomy" id="2995304"/>
    <lineage>
        <taxon>Bacteria</taxon>
        <taxon>Pseudomonadati</taxon>
        <taxon>Myxococcota</taxon>
        <taxon>Polyangia</taxon>
        <taxon>Nannocystales</taxon>
        <taxon>Nannocystaceae</taxon>
        <taxon>Nannocystis</taxon>
    </lineage>
</organism>
<evidence type="ECO:0000256" key="5">
    <source>
        <dbReference type="SAM" id="Phobius"/>
    </source>
</evidence>
<dbReference type="Gene3D" id="1.20.120.1630">
    <property type="match status" value="1"/>
</dbReference>
<dbReference type="EMBL" id="CP114040">
    <property type="protein sequence ID" value="WAS97319.1"/>
    <property type="molecule type" value="Genomic_DNA"/>
</dbReference>
<dbReference type="InterPro" id="IPR007318">
    <property type="entry name" value="Phopholipid_MeTrfase"/>
</dbReference>
<dbReference type="RefSeq" id="WP_269039682.1">
    <property type="nucleotide sequence ID" value="NZ_CP114040.1"/>
</dbReference>
<evidence type="ECO:0000256" key="2">
    <source>
        <dbReference type="ARBA" id="ARBA00022692"/>
    </source>
</evidence>
<evidence type="ECO:0000256" key="4">
    <source>
        <dbReference type="ARBA" id="ARBA00023136"/>
    </source>
</evidence>
<comment type="subcellular location">
    <subcellularLocation>
        <location evidence="1">Endomembrane system</location>
        <topology evidence="1">Multi-pass membrane protein</topology>
    </subcellularLocation>
</comment>
<keyword evidence="2 5" id="KW-0812">Transmembrane</keyword>
<feature type="transmembrane region" description="Helical" evidence="5">
    <location>
        <begin position="63"/>
        <end position="84"/>
    </location>
</feature>
<evidence type="ECO:0000256" key="3">
    <source>
        <dbReference type="ARBA" id="ARBA00022989"/>
    </source>
</evidence>
<evidence type="ECO:0000313" key="6">
    <source>
        <dbReference type="EMBL" id="WAS97319.1"/>
    </source>
</evidence>
<evidence type="ECO:0000256" key="1">
    <source>
        <dbReference type="ARBA" id="ARBA00004127"/>
    </source>
</evidence>
<reference evidence="6" key="1">
    <citation type="submission" date="2022-11" db="EMBL/GenBank/DDBJ databases">
        <title>Minimal conservation of predation-associated metabolite biosynthetic gene clusters underscores biosynthetic potential of Myxococcota including descriptions for ten novel species: Archangium lansinium sp. nov., Myxococcus landrumus sp. nov., Nannocystis bai.</title>
        <authorList>
            <person name="Ahearne A."/>
            <person name="Stevens C."/>
            <person name="Dowd S."/>
        </authorList>
    </citation>
    <scope>NUCLEOTIDE SEQUENCE</scope>
    <source>
        <strain evidence="6">Fl3</strain>
    </source>
</reference>
<evidence type="ECO:0000313" key="7">
    <source>
        <dbReference type="Proteomes" id="UP001164459"/>
    </source>
</evidence>
<feature type="transmembrane region" description="Helical" evidence="5">
    <location>
        <begin position="21"/>
        <end position="43"/>
    </location>
</feature>
<gene>
    <name evidence="6" type="ORF">O0S08_14320</name>
</gene>
<dbReference type="Proteomes" id="UP001164459">
    <property type="component" value="Chromosome"/>
</dbReference>
<name>A0ABY7HDG9_9BACT</name>
<protein>
    <submittedName>
        <fullName evidence="6">Isoprenylcysteine carboxylmethyltransferase family protein</fullName>
    </submittedName>
</protein>
<keyword evidence="7" id="KW-1185">Reference proteome</keyword>
<feature type="transmembrane region" description="Helical" evidence="5">
    <location>
        <begin position="115"/>
        <end position="144"/>
    </location>
</feature>
<accession>A0ABY7HDG9</accession>
<proteinExistence type="predicted"/>
<sequence length="187" mass="20881">MSEPRRHPSFRSARPASTAWNVAKTAAQSAVFWLVFVGAGPWLLVRLEHALDLEPWHFPGQRALALVLFAAFGALNLASGLVMARHGRGTPLPLDMANELVVVGPYRHLRNPMAVGGLGACFAVGLGLGSTFTVLYTIAGGLIWDAFVRPLEERDLHARFGEPYVRYRDELRCWWPRLLPYRDPRRP</sequence>